<gene>
    <name evidence="1" type="ORF">OHT75_16770</name>
</gene>
<dbReference type="EMBL" id="JAPDMX010000033">
    <property type="protein sequence ID" value="MCW3174127.1"/>
    <property type="molecule type" value="Genomic_DNA"/>
</dbReference>
<dbReference type="RefSeq" id="WP_264728696.1">
    <property type="nucleotide sequence ID" value="NZ_JAPDMX010000033.1"/>
</dbReference>
<reference evidence="1" key="1">
    <citation type="submission" date="2022-10" db="EMBL/GenBank/DDBJ databases">
        <title>Shewanella flava sp. nov, isolated from the estuary of the Fenhe River into the Yellow River.</title>
        <authorList>
            <person name="Li Y."/>
        </authorList>
    </citation>
    <scope>NUCLEOTIDE SEQUENCE</scope>
    <source>
        <strain evidence="1">FYR11-62</strain>
    </source>
</reference>
<keyword evidence="2" id="KW-1185">Reference proteome</keyword>
<proteinExistence type="predicted"/>
<dbReference type="Proteomes" id="UP001163714">
    <property type="component" value="Unassembled WGS sequence"/>
</dbReference>
<protein>
    <submittedName>
        <fullName evidence="1">Uncharacterized protein</fullName>
    </submittedName>
</protein>
<evidence type="ECO:0000313" key="1">
    <source>
        <dbReference type="EMBL" id="MCW3174127.1"/>
    </source>
</evidence>
<comment type="caution">
    <text evidence="1">The sequence shown here is derived from an EMBL/GenBank/DDBJ whole genome shotgun (WGS) entry which is preliminary data.</text>
</comment>
<accession>A0ABT3IDJ8</accession>
<name>A0ABT3IDJ8_9GAMM</name>
<sequence length="88" mass="10011">MIERPIFTARSYSTIKHLTPLSSIFTHYNEQGFITVGINHYNHKRPFRFTIALATQSTSKNVKCHKSAIFITAVKNRPSEEGGFDITP</sequence>
<evidence type="ECO:0000313" key="2">
    <source>
        <dbReference type="Proteomes" id="UP001163714"/>
    </source>
</evidence>
<organism evidence="1 2">
    <name type="scientific">Shewanella subflava</name>
    <dbReference type="NCBI Taxonomy" id="2986476"/>
    <lineage>
        <taxon>Bacteria</taxon>
        <taxon>Pseudomonadati</taxon>
        <taxon>Pseudomonadota</taxon>
        <taxon>Gammaproteobacteria</taxon>
        <taxon>Alteromonadales</taxon>
        <taxon>Shewanellaceae</taxon>
        <taxon>Shewanella</taxon>
    </lineage>
</organism>